<dbReference type="Pfam" id="PF18911">
    <property type="entry name" value="PKD_4"/>
    <property type="match status" value="1"/>
</dbReference>
<dbReference type="SUPFAM" id="SSF49299">
    <property type="entry name" value="PKD domain"/>
    <property type="match status" value="2"/>
</dbReference>
<proteinExistence type="predicted"/>
<dbReference type="Pfam" id="PF19408">
    <property type="entry name" value="PKD_6"/>
    <property type="match status" value="1"/>
</dbReference>
<dbReference type="OrthoDB" id="1488789at2"/>
<dbReference type="SMART" id="SM00089">
    <property type="entry name" value="PKD"/>
    <property type="match status" value="1"/>
</dbReference>
<reference evidence="2 3" key="1">
    <citation type="submission" date="2018-06" db="EMBL/GenBank/DDBJ databases">
        <title>Spirosoma sp. HMF3257 Genome sequencing and assembly.</title>
        <authorList>
            <person name="Kang H."/>
            <person name="Cha I."/>
            <person name="Kim H."/>
            <person name="Kang J."/>
            <person name="Joh K."/>
        </authorList>
    </citation>
    <scope>NUCLEOTIDE SEQUENCE [LARGE SCALE GENOMIC DNA]</scope>
    <source>
        <strain evidence="2 3">HMF3257</strain>
    </source>
</reference>
<evidence type="ECO:0000313" key="3">
    <source>
        <dbReference type="Proteomes" id="UP000249016"/>
    </source>
</evidence>
<keyword evidence="3" id="KW-1185">Reference proteome</keyword>
<dbReference type="EMBL" id="QLII01000001">
    <property type="protein sequence ID" value="RAI74991.1"/>
    <property type="molecule type" value="Genomic_DNA"/>
</dbReference>
<dbReference type="InterPro" id="IPR013783">
    <property type="entry name" value="Ig-like_fold"/>
</dbReference>
<name>A0A327NI20_9BACT</name>
<dbReference type="Proteomes" id="UP000249016">
    <property type="component" value="Unassembled WGS sequence"/>
</dbReference>
<dbReference type="InterPro" id="IPR000601">
    <property type="entry name" value="PKD_dom"/>
</dbReference>
<feature type="domain" description="PKD" evidence="1">
    <location>
        <begin position="46"/>
        <end position="104"/>
    </location>
</feature>
<gene>
    <name evidence="2" type="ORF">HMF3257_13510</name>
</gene>
<dbReference type="PROSITE" id="PS50093">
    <property type="entry name" value="PKD"/>
    <property type="match status" value="1"/>
</dbReference>
<organism evidence="2 3">
    <name type="scientific">Spirosoma telluris</name>
    <dbReference type="NCBI Taxonomy" id="2183553"/>
    <lineage>
        <taxon>Bacteria</taxon>
        <taxon>Pseudomonadati</taxon>
        <taxon>Bacteroidota</taxon>
        <taxon>Cytophagia</taxon>
        <taxon>Cytophagales</taxon>
        <taxon>Cytophagaceae</taxon>
        <taxon>Spirosoma</taxon>
    </lineage>
</organism>
<evidence type="ECO:0000313" key="2">
    <source>
        <dbReference type="EMBL" id="RAI74991.1"/>
    </source>
</evidence>
<dbReference type="CDD" id="cd00146">
    <property type="entry name" value="PKD"/>
    <property type="match status" value="1"/>
</dbReference>
<dbReference type="AlphaFoldDB" id="A0A327NI20"/>
<dbReference type="InterPro" id="IPR045829">
    <property type="entry name" value="PKD_6"/>
</dbReference>
<dbReference type="InterPro" id="IPR022409">
    <property type="entry name" value="PKD/Chitinase_dom"/>
</dbReference>
<dbReference type="InterPro" id="IPR035986">
    <property type="entry name" value="PKD_dom_sf"/>
</dbReference>
<comment type="caution">
    <text evidence="2">The sequence shown here is derived from an EMBL/GenBank/DDBJ whole genome shotgun (WGS) entry which is preliminary data.</text>
</comment>
<protein>
    <recommendedName>
        <fullName evidence="1">PKD domain-containing protein</fullName>
    </recommendedName>
</protein>
<accession>A0A327NI20</accession>
<evidence type="ECO:0000259" key="1">
    <source>
        <dbReference type="PROSITE" id="PS50093"/>
    </source>
</evidence>
<dbReference type="Gene3D" id="2.60.40.10">
    <property type="entry name" value="Immunoglobulins"/>
    <property type="match status" value="2"/>
</dbReference>
<sequence>MPWDNITRKLVFLLKPTIRLDIPDACEGKPTTFRNNTCPSSTDIANDIKYSWNFGDGTTSTQEDPSHTFPLTNSSYPISLTATNSCGTDTKQFTIPIKKTPVASYSAVGYDFKAQDTLGVCLSNGGVLSLDATTSIDASRYQWSITPNTYKFVQNTNSGSPVLKIQFTRTGDYTITLTALNDCGTSKPFVCQHRVVDLPALSIVPQPDTCQTFRYRLVSPNLNATYMFNGQPLAPGADVEAPESTTPYIVRESLLISAVHG</sequence>